<keyword evidence="19" id="KW-1185">Reference proteome</keyword>
<feature type="transmembrane region" description="Helical" evidence="17">
    <location>
        <begin position="82"/>
        <end position="104"/>
    </location>
</feature>
<organism evidence="18 19">
    <name type="scientific">Planoprotostelium fungivorum</name>
    <dbReference type="NCBI Taxonomy" id="1890364"/>
    <lineage>
        <taxon>Eukaryota</taxon>
        <taxon>Amoebozoa</taxon>
        <taxon>Evosea</taxon>
        <taxon>Variosea</taxon>
        <taxon>Cavosteliida</taxon>
        <taxon>Cavosteliaceae</taxon>
        <taxon>Planoprotostelium</taxon>
    </lineage>
</organism>
<evidence type="ECO:0000256" key="5">
    <source>
        <dbReference type="ARBA" id="ARBA00022692"/>
    </source>
</evidence>
<gene>
    <name evidence="18" type="ORF">PROFUN_03294</name>
</gene>
<dbReference type="OrthoDB" id="5086500at2759"/>
<keyword evidence="11" id="KW-0594">Phospholipid biosynthesis</keyword>
<comment type="caution">
    <text evidence="18">The sequence shown here is derived from an EMBL/GenBank/DDBJ whole genome shotgun (WGS) entry which is preliminary data.</text>
</comment>
<dbReference type="AlphaFoldDB" id="A0A2P6NWP6"/>
<evidence type="ECO:0000256" key="8">
    <source>
        <dbReference type="ARBA" id="ARBA00023098"/>
    </source>
</evidence>
<dbReference type="PANTHER" id="PTHR48182:SF2">
    <property type="entry name" value="PROTEIN SERAC1"/>
    <property type="match status" value="1"/>
</dbReference>
<dbReference type="InterPro" id="IPR029058">
    <property type="entry name" value="AB_hydrolase_fold"/>
</dbReference>
<evidence type="ECO:0000256" key="2">
    <source>
        <dbReference type="ARBA" id="ARBA00004173"/>
    </source>
</evidence>
<evidence type="ECO:0000256" key="15">
    <source>
        <dbReference type="ARBA" id="ARBA00041701"/>
    </source>
</evidence>
<dbReference type="SUPFAM" id="SSF48371">
    <property type="entry name" value="ARM repeat"/>
    <property type="match status" value="1"/>
</dbReference>
<dbReference type="SUPFAM" id="SSF53474">
    <property type="entry name" value="alpha/beta-Hydrolases"/>
    <property type="match status" value="1"/>
</dbReference>
<evidence type="ECO:0000256" key="16">
    <source>
        <dbReference type="SAM" id="MobiDB-lite"/>
    </source>
</evidence>
<dbReference type="GO" id="GO:0005739">
    <property type="term" value="C:mitochondrion"/>
    <property type="evidence" value="ECO:0007669"/>
    <property type="project" value="UniProtKB-SubCell"/>
</dbReference>
<dbReference type="Proteomes" id="UP000241769">
    <property type="component" value="Unassembled WGS sequence"/>
</dbReference>
<dbReference type="EMBL" id="MDYQ01000011">
    <property type="protein sequence ID" value="PRP88380.1"/>
    <property type="molecule type" value="Genomic_DNA"/>
</dbReference>
<evidence type="ECO:0000256" key="17">
    <source>
        <dbReference type="SAM" id="Phobius"/>
    </source>
</evidence>
<dbReference type="InterPro" id="IPR011989">
    <property type="entry name" value="ARM-like"/>
</dbReference>
<dbReference type="Gene3D" id="3.40.50.1820">
    <property type="entry name" value="alpha/beta hydrolase"/>
    <property type="match status" value="1"/>
</dbReference>
<feature type="compositionally biased region" description="Basic and acidic residues" evidence="16">
    <location>
        <begin position="48"/>
        <end position="66"/>
    </location>
</feature>
<evidence type="ECO:0000256" key="6">
    <source>
        <dbReference type="ARBA" id="ARBA00022824"/>
    </source>
</evidence>
<keyword evidence="9" id="KW-0496">Mitochondrion</keyword>
<comment type="subcellular location">
    <subcellularLocation>
        <location evidence="3">Endoplasmic reticulum</location>
    </subcellularLocation>
    <subcellularLocation>
        <location evidence="1">Membrane</location>
        <topology evidence="1">Single-pass membrane protein</topology>
    </subcellularLocation>
    <subcellularLocation>
        <location evidence="2">Mitochondrion</location>
    </subcellularLocation>
</comment>
<protein>
    <recommendedName>
        <fullName evidence="14">Protein SERAC1</fullName>
    </recommendedName>
    <alternativeName>
        <fullName evidence="15">Serine active site-containing protein 1</fullName>
    </alternativeName>
</protein>
<evidence type="ECO:0000256" key="13">
    <source>
        <dbReference type="ARBA" id="ARBA00038024"/>
    </source>
</evidence>
<evidence type="ECO:0000256" key="1">
    <source>
        <dbReference type="ARBA" id="ARBA00004167"/>
    </source>
</evidence>
<dbReference type="PANTHER" id="PTHR48182">
    <property type="entry name" value="PROTEIN SERAC1"/>
    <property type="match status" value="1"/>
</dbReference>
<evidence type="ECO:0000256" key="12">
    <source>
        <dbReference type="ARBA" id="ARBA00023264"/>
    </source>
</evidence>
<evidence type="ECO:0000256" key="11">
    <source>
        <dbReference type="ARBA" id="ARBA00023209"/>
    </source>
</evidence>
<keyword evidence="10 17" id="KW-0472">Membrane</keyword>
<evidence type="ECO:0000256" key="10">
    <source>
        <dbReference type="ARBA" id="ARBA00023136"/>
    </source>
</evidence>
<evidence type="ECO:0000313" key="18">
    <source>
        <dbReference type="EMBL" id="PRP88380.1"/>
    </source>
</evidence>
<keyword evidence="6" id="KW-0256">Endoplasmic reticulum</keyword>
<comment type="similarity">
    <text evidence="13">Belongs to the SERAC1 family.</text>
</comment>
<evidence type="ECO:0000256" key="14">
    <source>
        <dbReference type="ARBA" id="ARBA00040991"/>
    </source>
</evidence>
<dbReference type="GO" id="GO:0005783">
    <property type="term" value="C:endoplasmic reticulum"/>
    <property type="evidence" value="ECO:0007669"/>
    <property type="project" value="UniProtKB-SubCell"/>
</dbReference>
<accession>A0A2P6NWP6</accession>
<keyword evidence="12" id="KW-1208">Phospholipid metabolism</keyword>
<keyword evidence="4" id="KW-0444">Lipid biosynthesis</keyword>
<evidence type="ECO:0000256" key="3">
    <source>
        <dbReference type="ARBA" id="ARBA00004240"/>
    </source>
</evidence>
<keyword evidence="7 17" id="KW-1133">Transmembrane helix</keyword>
<dbReference type="InParanoid" id="A0A2P6NWP6"/>
<dbReference type="InterPro" id="IPR052374">
    <property type="entry name" value="SERAC1"/>
</dbReference>
<evidence type="ECO:0000256" key="4">
    <source>
        <dbReference type="ARBA" id="ARBA00022516"/>
    </source>
</evidence>
<dbReference type="InterPro" id="IPR016024">
    <property type="entry name" value="ARM-type_fold"/>
</dbReference>
<dbReference type="GO" id="GO:0016020">
    <property type="term" value="C:membrane"/>
    <property type="evidence" value="ECO:0007669"/>
    <property type="project" value="UniProtKB-SubCell"/>
</dbReference>
<proteinExistence type="inferred from homology"/>
<feature type="region of interest" description="Disordered" evidence="16">
    <location>
        <begin position="36"/>
        <end position="70"/>
    </location>
</feature>
<evidence type="ECO:0000313" key="19">
    <source>
        <dbReference type="Proteomes" id="UP000241769"/>
    </source>
</evidence>
<dbReference type="GO" id="GO:0008654">
    <property type="term" value="P:phospholipid biosynthetic process"/>
    <property type="evidence" value="ECO:0007669"/>
    <property type="project" value="UniProtKB-KW"/>
</dbReference>
<name>A0A2P6NWP6_9EUKA</name>
<keyword evidence="8" id="KW-0443">Lipid metabolism</keyword>
<keyword evidence="5 17" id="KW-0812">Transmembrane</keyword>
<sequence>MWSIRALAQSTSRIKCKSTSLPIPLKSTALSERSIPSVRSYSVQKGQADGKDTKNDSSEENKKEETSDPQDIVVTETSKRKLVLASLWVLGAIFVGGTLVILFYNDWAFTQITLPLMISLENTAGSHMLMRRLLLHQLANLTAVSESTRGLLLENPKIIRWILNQPVVDDIEAKYPVSTGEKVDNLDKQKMRIEDAYHNVAKIIANLSQPPGGRILLDYDLSKALSNILDYQSRNVHRDLPTQLSITRYVAITLGELGESEGGKEMIKGVGVKGILFLLDQPIFGTSYYNALKPEQSEKLYKCCTAISEITLQQAKSNTAMAFIRDGGMKLLNSLSQCRSAVYNSPIQHSKDVDFGLFLALTISQISLSATDDMMVQIVDAGALDILSRLSEYATMDGRMSSSTMNMQRQVAKAVNEIASCRLEPIQLKMVERNFLGILLKWIMAGENDLYGVRRPMPDKPWLPWDELDLQCSAVSCVAYLGFGDASSSFLSRNPTFLSSFFRAFSAVERQLLLNSPEKEKLYELQLQYLRAISNLTLHEDLAADIWIRTESLNTFLDILRSNSKNIQGTIGEKYREESARKIAKVVANFTTHDKVLERINARQPIYNDYWWHLITELSRIEDIKTQRQAARAMANWVSKEPNITAEQVSLLTVQIKEWIHADDFLLTSEAMRARATLLNAGYDGPKYSDGVYLLYPLPGEPTQATKTIDFDIVFIHGVTGHYQTTWVQLPQNKPNEKEETEASEAARDEISYDLDAMMSYLSSLRAALSESEKPQVVSRSDEQMIKELVKDDQKMEDFVCWPRDWMPGENSEDCLGKSDEISETFPNCRILSISYDSWLTKWSGNTLPLQQQSEEIIDKLKMAQVGERPVIFVVHSFGGLVTKEMMRYASTHKEYRDLLENTLGIVFFSTPHRDLIKYAQNVNVLFRATSTALELYDRIRLEELNDQFQKMAPHISTLSFGEGKTCLGPTCFQVVSDESSNPGFVGSQHTFQKLDYNHREICKPINKEAQQYQMIIDFVKKNMDEYQAKRTRMGLKRA</sequence>
<evidence type="ECO:0000256" key="7">
    <source>
        <dbReference type="ARBA" id="ARBA00022989"/>
    </source>
</evidence>
<reference evidence="18 19" key="1">
    <citation type="journal article" date="2018" name="Genome Biol. Evol.">
        <title>Multiple Roots of Fruiting Body Formation in Amoebozoa.</title>
        <authorList>
            <person name="Hillmann F."/>
            <person name="Forbes G."/>
            <person name="Novohradska S."/>
            <person name="Ferling I."/>
            <person name="Riege K."/>
            <person name="Groth M."/>
            <person name="Westermann M."/>
            <person name="Marz M."/>
            <person name="Spaller T."/>
            <person name="Winckler T."/>
            <person name="Schaap P."/>
            <person name="Glockner G."/>
        </authorList>
    </citation>
    <scope>NUCLEOTIDE SEQUENCE [LARGE SCALE GENOMIC DNA]</scope>
    <source>
        <strain evidence="18 19">Jena</strain>
    </source>
</reference>
<dbReference type="Gene3D" id="1.25.10.10">
    <property type="entry name" value="Leucine-rich Repeat Variant"/>
    <property type="match status" value="2"/>
</dbReference>
<evidence type="ECO:0000256" key="9">
    <source>
        <dbReference type="ARBA" id="ARBA00023128"/>
    </source>
</evidence>